<name>A0AAV5MBB4_9ROSI</name>
<evidence type="ECO:0000313" key="2">
    <source>
        <dbReference type="Proteomes" id="UP001054252"/>
    </source>
</evidence>
<dbReference type="PANTHER" id="PTHR33710">
    <property type="entry name" value="BNAC02G09200D PROTEIN"/>
    <property type="match status" value="1"/>
</dbReference>
<sequence>MYGRVVDVYLPSKRDKRGKRYGFVRLIGVKDEIQMERRLNEIWIGSMNRLVQPGHSYAQAVKGQGKREDKVAEHLQEKVKEAVLEKEVVKTGIQENMEVEKTEEIIEYTPTKEELQWLEGGMVAVVRSMALVSEIQEQMDADGGSITLSPIGGRRVLLTERVAGFLSDYMKHNQELFGLWFESIKPWETAPEEKSRMMWDTKKKSILWDGRVLILCSDSSKISKQVKLKVEEQVYEIEIVEEEWHSDPDWWLSENDQRSDLETESDYSNSWCQNEDQELDSDVIGDDEDTSNGSEHLMKDLVSISNPRMATVMEKCNQSVQEVELDGNASFELSEEGGPQRLSCGGLEENNGLTNRMDWGLITEMSIEEPILHAQNQTDSPSIQKSGNSKKVSKKQRLLKECYPESMEEIWAKAVLRVTPRTRQRQERREGSSQAGDEKVCNAVAVSISDGCIENRNRVLQREMNMHEVRRMMGVGRRLGLNFGNNEDEIQSKLLEVIDQEGARRRDMSGLQKKVTLWEELRSMVTDNEGCWLIAGDFNAVRGPGERRGRTGESPDMKDFDEFIVSTDLVDVKLTNRRYTWYKPDGTARSRLDIFLLSTKMSNLEGEWIQQGLPRNISDHCAIVLKSRSADWGPRPFRVLDAWQQHLDFKKFVEDKWSEMEVEGFVGYKCQQKLKLLKGFLKGWNKEVFGNMETQYEQAVKKIEQVDMQNEISDLEDAEIVKRQEGFSKMWEVLRKKELIWKQKSRNILEACFKESWNRPKPGDIRFHQISEEKKDWLERPFSVEEIEEGLRSCDGSKAPRPNGYNFNFLKFAWHYIKEDFINFFSEFHRNESRLWNKVERLGRRTVPIGGAIKLDRPSSLASQGSEHIVHVRTRREREITILSETGQHMASDGTAVSLSELRPFLLLLPLSFPFGGGKCIR</sequence>
<accession>A0AAV5MBB4</accession>
<dbReference type="Gene3D" id="3.60.10.10">
    <property type="entry name" value="Endonuclease/exonuclease/phosphatase"/>
    <property type="match status" value="1"/>
</dbReference>
<gene>
    <name evidence="1" type="ORF">SLEP1_g53717</name>
</gene>
<proteinExistence type="predicted"/>
<keyword evidence="2" id="KW-1185">Reference proteome</keyword>
<dbReference type="EMBL" id="BPVZ01000215">
    <property type="protein sequence ID" value="GKV46742.1"/>
    <property type="molecule type" value="Genomic_DNA"/>
</dbReference>
<dbReference type="AlphaFoldDB" id="A0AAV5MBB4"/>
<reference evidence="1 2" key="1">
    <citation type="journal article" date="2021" name="Commun. Biol.">
        <title>The genome of Shorea leprosula (Dipterocarpaceae) highlights the ecological relevance of drought in aseasonal tropical rainforests.</title>
        <authorList>
            <person name="Ng K.K.S."/>
            <person name="Kobayashi M.J."/>
            <person name="Fawcett J.A."/>
            <person name="Hatakeyama M."/>
            <person name="Paape T."/>
            <person name="Ng C.H."/>
            <person name="Ang C.C."/>
            <person name="Tnah L.H."/>
            <person name="Lee C.T."/>
            <person name="Nishiyama T."/>
            <person name="Sese J."/>
            <person name="O'Brien M.J."/>
            <person name="Copetti D."/>
            <person name="Mohd Noor M.I."/>
            <person name="Ong R.C."/>
            <person name="Putra M."/>
            <person name="Sireger I.Z."/>
            <person name="Indrioko S."/>
            <person name="Kosugi Y."/>
            <person name="Izuno A."/>
            <person name="Isagi Y."/>
            <person name="Lee S.L."/>
            <person name="Shimizu K.K."/>
        </authorList>
    </citation>
    <scope>NUCLEOTIDE SEQUENCE [LARGE SCALE GENOMIC DNA]</scope>
    <source>
        <strain evidence="1">214</strain>
    </source>
</reference>
<dbReference type="Proteomes" id="UP001054252">
    <property type="component" value="Unassembled WGS sequence"/>
</dbReference>
<organism evidence="1 2">
    <name type="scientific">Rubroshorea leprosula</name>
    <dbReference type="NCBI Taxonomy" id="152421"/>
    <lineage>
        <taxon>Eukaryota</taxon>
        <taxon>Viridiplantae</taxon>
        <taxon>Streptophyta</taxon>
        <taxon>Embryophyta</taxon>
        <taxon>Tracheophyta</taxon>
        <taxon>Spermatophyta</taxon>
        <taxon>Magnoliopsida</taxon>
        <taxon>eudicotyledons</taxon>
        <taxon>Gunneridae</taxon>
        <taxon>Pentapetalae</taxon>
        <taxon>rosids</taxon>
        <taxon>malvids</taxon>
        <taxon>Malvales</taxon>
        <taxon>Dipterocarpaceae</taxon>
        <taxon>Rubroshorea</taxon>
    </lineage>
</organism>
<protein>
    <submittedName>
        <fullName evidence="1">Uncharacterized protein</fullName>
    </submittedName>
</protein>
<dbReference type="SUPFAM" id="SSF56219">
    <property type="entry name" value="DNase I-like"/>
    <property type="match status" value="1"/>
</dbReference>
<dbReference type="InterPro" id="IPR036691">
    <property type="entry name" value="Endo/exonu/phosph_ase_sf"/>
</dbReference>
<evidence type="ECO:0000313" key="1">
    <source>
        <dbReference type="EMBL" id="GKV46742.1"/>
    </source>
</evidence>
<dbReference type="PANTHER" id="PTHR33710:SF64">
    <property type="entry name" value="ENDONUCLEASE_EXONUCLEASE_PHOSPHATASE DOMAIN-CONTAINING PROTEIN"/>
    <property type="match status" value="1"/>
</dbReference>
<comment type="caution">
    <text evidence="1">The sequence shown here is derived from an EMBL/GenBank/DDBJ whole genome shotgun (WGS) entry which is preliminary data.</text>
</comment>